<evidence type="ECO:0000259" key="1">
    <source>
        <dbReference type="Pfam" id="PF12680"/>
    </source>
</evidence>
<keyword evidence="3" id="KW-1185">Reference proteome</keyword>
<organism evidence="2 3">
    <name type="scientific">Polaromonas aquatica</name>
    <dbReference type="NCBI Taxonomy" id="332657"/>
    <lineage>
        <taxon>Bacteria</taxon>
        <taxon>Pseudomonadati</taxon>
        <taxon>Pseudomonadota</taxon>
        <taxon>Betaproteobacteria</taxon>
        <taxon>Burkholderiales</taxon>
        <taxon>Comamonadaceae</taxon>
        <taxon>Polaromonas</taxon>
    </lineage>
</organism>
<name>A0ABW1U3X5_9BURK</name>
<evidence type="ECO:0000313" key="3">
    <source>
        <dbReference type="Proteomes" id="UP001596270"/>
    </source>
</evidence>
<proteinExistence type="predicted"/>
<dbReference type="EMBL" id="JBHSRS010000083">
    <property type="protein sequence ID" value="MFC6283703.1"/>
    <property type="molecule type" value="Genomic_DNA"/>
</dbReference>
<dbReference type="Proteomes" id="UP001596270">
    <property type="component" value="Unassembled WGS sequence"/>
</dbReference>
<reference evidence="3" key="1">
    <citation type="journal article" date="2019" name="Int. J. Syst. Evol. Microbiol.">
        <title>The Global Catalogue of Microorganisms (GCM) 10K type strain sequencing project: providing services to taxonomists for standard genome sequencing and annotation.</title>
        <authorList>
            <consortium name="The Broad Institute Genomics Platform"/>
            <consortium name="The Broad Institute Genome Sequencing Center for Infectious Disease"/>
            <person name="Wu L."/>
            <person name="Ma J."/>
        </authorList>
    </citation>
    <scope>NUCLEOTIDE SEQUENCE [LARGE SCALE GENOMIC DNA]</scope>
    <source>
        <strain evidence="3">CCUG 39402</strain>
    </source>
</reference>
<dbReference type="InterPro" id="IPR037401">
    <property type="entry name" value="SnoaL-like"/>
</dbReference>
<sequence length="125" mass="14107">MPTRQVVNQFIALVESGAHVEAIEQFYAPDASMQENSHPPRSGLANLVAHERAALAAVREMRTLPAQSVLVDGDLVVIQWIFEYVTADGRTFRMEELAHQRWRGDKIVQERFFYDPAQGKTPVAD</sequence>
<dbReference type="RefSeq" id="WP_371434349.1">
    <property type="nucleotide sequence ID" value="NZ_JBHSRS010000083.1"/>
</dbReference>
<gene>
    <name evidence="2" type="ORF">ACFQND_20945</name>
</gene>
<evidence type="ECO:0000313" key="2">
    <source>
        <dbReference type="EMBL" id="MFC6283703.1"/>
    </source>
</evidence>
<protein>
    <submittedName>
        <fullName evidence="2">Nuclear transport factor 2 family protein</fullName>
    </submittedName>
</protein>
<dbReference type="Gene3D" id="3.10.450.50">
    <property type="match status" value="1"/>
</dbReference>
<dbReference type="SUPFAM" id="SSF54427">
    <property type="entry name" value="NTF2-like"/>
    <property type="match status" value="1"/>
</dbReference>
<accession>A0ABW1U3X5</accession>
<feature type="domain" description="SnoaL-like" evidence="1">
    <location>
        <begin position="7"/>
        <end position="109"/>
    </location>
</feature>
<comment type="caution">
    <text evidence="2">The sequence shown here is derived from an EMBL/GenBank/DDBJ whole genome shotgun (WGS) entry which is preliminary data.</text>
</comment>
<dbReference type="Pfam" id="PF12680">
    <property type="entry name" value="SnoaL_2"/>
    <property type="match status" value="1"/>
</dbReference>
<dbReference type="InterPro" id="IPR032710">
    <property type="entry name" value="NTF2-like_dom_sf"/>
</dbReference>